<dbReference type="Gene3D" id="3.10.450.50">
    <property type="match status" value="1"/>
</dbReference>
<dbReference type="Pfam" id="PF12680">
    <property type="entry name" value="SnoaL_2"/>
    <property type="match status" value="1"/>
</dbReference>
<name>A0A1H7P683_9BURK</name>
<organism evidence="2 3">
    <name type="scientific">Paraburkholderia caballeronis</name>
    <dbReference type="NCBI Taxonomy" id="416943"/>
    <lineage>
        <taxon>Bacteria</taxon>
        <taxon>Pseudomonadati</taxon>
        <taxon>Pseudomonadota</taxon>
        <taxon>Betaproteobacteria</taxon>
        <taxon>Burkholderiales</taxon>
        <taxon>Burkholderiaceae</taxon>
        <taxon>Paraburkholderia</taxon>
    </lineage>
</organism>
<dbReference type="RefSeq" id="WP_090550957.1">
    <property type="nucleotide sequence ID" value="NZ_FNSR01000002.1"/>
</dbReference>
<dbReference type="Proteomes" id="UP000199120">
    <property type="component" value="Unassembled WGS sequence"/>
</dbReference>
<dbReference type="InterPro" id="IPR037401">
    <property type="entry name" value="SnoaL-like"/>
</dbReference>
<accession>A0A1H7P683</accession>
<evidence type="ECO:0000259" key="1">
    <source>
        <dbReference type="Pfam" id="PF12680"/>
    </source>
</evidence>
<sequence length="109" mass="11743">MSVPLPESITAFFHASNDGTAAAPLKNAFTANAAVVDEHQTHQGYEAIEAWLADAQRKYAYTVEPLSATTDGDTITVLARCAGNFPGSPVQLEHVFKLSGDRIARLEIR</sequence>
<dbReference type="InterPro" id="IPR032710">
    <property type="entry name" value="NTF2-like_dom_sf"/>
</dbReference>
<dbReference type="SUPFAM" id="SSF54427">
    <property type="entry name" value="NTF2-like"/>
    <property type="match status" value="1"/>
</dbReference>
<dbReference type="AlphaFoldDB" id="A0A1H7P683"/>
<dbReference type="EMBL" id="FOAJ01000006">
    <property type="protein sequence ID" value="SEL31311.1"/>
    <property type="molecule type" value="Genomic_DNA"/>
</dbReference>
<feature type="domain" description="SnoaL-like" evidence="1">
    <location>
        <begin position="10"/>
        <end position="105"/>
    </location>
</feature>
<gene>
    <name evidence="2" type="ORF">SAMN05192542_106252</name>
</gene>
<keyword evidence="3" id="KW-1185">Reference proteome</keyword>
<evidence type="ECO:0000313" key="3">
    <source>
        <dbReference type="Proteomes" id="UP000199120"/>
    </source>
</evidence>
<evidence type="ECO:0000313" key="2">
    <source>
        <dbReference type="EMBL" id="SEL31311.1"/>
    </source>
</evidence>
<reference evidence="3" key="1">
    <citation type="submission" date="2016-10" db="EMBL/GenBank/DDBJ databases">
        <authorList>
            <person name="Varghese N."/>
            <person name="Submissions S."/>
        </authorList>
    </citation>
    <scope>NUCLEOTIDE SEQUENCE [LARGE SCALE GENOMIC DNA]</scope>
    <source>
        <strain evidence="3">LMG 26416</strain>
    </source>
</reference>
<proteinExistence type="predicted"/>
<dbReference type="STRING" id="416943.SAMN05445871_5384"/>
<dbReference type="OrthoDB" id="8684708at2"/>
<protein>
    <submittedName>
        <fullName evidence="2">SnoaL-like domain-containing protein</fullName>
    </submittedName>
</protein>